<dbReference type="AlphaFoldDB" id="A0A0A2FF91"/>
<dbReference type="Pfam" id="PF07751">
    <property type="entry name" value="Abi_2"/>
    <property type="match status" value="1"/>
</dbReference>
<reference evidence="1 2" key="1">
    <citation type="submission" date="2014-08" db="EMBL/GenBank/DDBJ databases">
        <title>Porphyromonas gulae strain:COT-052_OH3439 Genome sequencing.</title>
        <authorList>
            <person name="Wallis C."/>
            <person name="Deusch O."/>
            <person name="O'Flynn C."/>
            <person name="Davis I."/>
            <person name="Jospin G."/>
            <person name="Darling A.E."/>
            <person name="Coil D.A."/>
            <person name="Alexiev A."/>
            <person name="Horsfall A."/>
            <person name="Kirkwood N."/>
            <person name="Harris S."/>
            <person name="Eisen J.A."/>
        </authorList>
    </citation>
    <scope>NUCLEOTIDE SEQUENCE [LARGE SCALE GENOMIC DNA]</scope>
    <source>
        <strain evidence="2">COT-052 OH3439</strain>
    </source>
</reference>
<organism evidence="1 2">
    <name type="scientific">Porphyromonas gulae</name>
    <dbReference type="NCBI Taxonomy" id="111105"/>
    <lineage>
        <taxon>Bacteria</taxon>
        <taxon>Pseudomonadati</taxon>
        <taxon>Bacteroidota</taxon>
        <taxon>Bacteroidia</taxon>
        <taxon>Bacteroidales</taxon>
        <taxon>Porphyromonadaceae</taxon>
        <taxon>Porphyromonas</taxon>
    </lineage>
</organism>
<accession>A0A0A2FF91</accession>
<proteinExistence type="predicted"/>
<dbReference type="Proteomes" id="UP000030146">
    <property type="component" value="Unassembled WGS sequence"/>
</dbReference>
<evidence type="ECO:0000313" key="1">
    <source>
        <dbReference type="EMBL" id="KGN87024.1"/>
    </source>
</evidence>
<keyword evidence="2" id="KW-1185">Reference proteome</keyword>
<comment type="caution">
    <text evidence="1">The sequence shown here is derived from an EMBL/GenBank/DDBJ whole genome shotgun (WGS) entry which is preliminary data.</text>
</comment>
<dbReference type="InterPro" id="IPR011664">
    <property type="entry name" value="Abi_system_AbiD/AbiF-like"/>
</dbReference>
<gene>
    <name evidence="1" type="ORF">HR15_07330</name>
</gene>
<name>A0A0A2FF91_9PORP</name>
<evidence type="ECO:0000313" key="2">
    <source>
        <dbReference type="Proteomes" id="UP000030146"/>
    </source>
</evidence>
<dbReference type="EMBL" id="JRAK01000092">
    <property type="protein sequence ID" value="KGN87024.1"/>
    <property type="molecule type" value="Genomic_DNA"/>
</dbReference>
<sequence length="317" mass="37535">MKYDKKPIDAAEQIRKLKGRHLIVKDETIASQYLYNISYYRLRAYTYPFQNNSEGSDHEFLRTDISFQDIIDLYCFDRRLRSLLFNAIEKIEVALRTRIALIYSVDEGTGHWFLNHKLYDKHDKFIALTRNETIDDKKVVGDLMKEVQRSNEEFILHYFRKYGEPEFPPAWMTLEVVSMGTLSKLFHALADTNKSSKAITRSLGLNKVGILKNWMHALSSLRNICAHHSRIWNRRFTISLSFPYRTDAPFLSEQEFNAIRNNKLFAYISVILYVLQIISPDSSFKTNLLQLLRERPKLVKIKDMGFPQEWEKYTLWR</sequence>
<dbReference type="RefSeq" id="WP_039425317.1">
    <property type="nucleotide sequence ID" value="NZ_JRAK01000092.1"/>
</dbReference>
<protein>
    <submittedName>
        <fullName evidence="1">Abortive phage resistance protein</fullName>
    </submittedName>
</protein>